<sequence>MLISKVKGTMNQISELRPSTKFIEMVPKFIKTDDVDSFIVKFRLAVKADKREINDPVVILILIIKLDEKVLTRLRKDLPDFEKMTSTAILLILQKWYTNEKYLENAILKLASFTIQIDNKNFREKLVKLKSIVDETHKISSTEQREITFKTELLRLTANRKYLRETISMNLQSTASDLIEELSHRAIAYHDFRHYYNENVHCL</sequence>
<evidence type="ECO:0000313" key="1">
    <source>
        <dbReference type="Proteomes" id="UP000038045"/>
    </source>
</evidence>
<name>A0A0N5A064_PARTI</name>
<reference evidence="2" key="1">
    <citation type="submission" date="2017-02" db="UniProtKB">
        <authorList>
            <consortium name="WormBaseParasite"/>
        </authorList>
    </citation>
    <scope>IDENTIFICATION</scope>
</reference>
<accession>A0A0N5A064</accession>
<organism evidence="1 2">
    <name type="scientific">Parastrongyloides trichosuri</name>
    <name type="common">Possum-specific nematode worm</name>
    <dbReference type="NCBI Taxonomy" id="131310"/>
    <lineage>
        <taxon>Eukaryota</taxon>
        <taxon>Metazoa</taxon>
        <taxon>Ecdysozoa</taxon>
        <taxon>Nematoda</taxon>
        <taxon>Chromadorea</taxon>
        <taxon>Rhabditida</taxon>
        <taxon>Tylenchina</taxon>
        <taxon>Panagrolaimomorpha</taxon>
        <taxon>Strongyloidoidea</taxon>
        <taxon>Strongyloididae</taxon>
        <taxon>Parastrongyloides</taxon>
    </lineage>
</organism>
<evidence type="ECO:0000313" key="2">
    <source>
        <dbReference type="WBParaSite" id="PTRK_0001468300.1"/>
    </source>
</evidence>
<dbReference type="STRING" id="131310.A0A0N5A064"/>
<protein>
    <submittedName>
        <fullName evidence="2">Uncharacterized protein</fullName>
    </submittedName>
</protein>
<dbReference type="Proteomes" id="UP000038045">
    <property type="component" value="Unplaced"/>
</dbReference>
<dbReference type="WBParaSite" id="PTRK_0001468300.1">
    <property type="protein sequence ID" value="PTRK_0001468300.1"/>
    <property type="gene ID" value="PTRK_0001468300"/>
</dbReference>
<dbReference type="AlphaFoldDB" id="A0A0N5A064"/>
<keyword evidence="1" id="KW-1185">Reference proteome</keyword>
<proteinExistence type="predicted"/>